<proteinExistence type="predicted"/>
<feature type="region of interest" description="Disordered" evidence="1">
    <location>
        <begin position="99"/>
        <end position="120"/>
    </location>
</feature>
<feature type="compositionally biased region" description="Pro residues" evidence="1">
    <location>
        <begin position="101"/>
        <end position="111"/>
    </location>
</feature>
<feature type="domain" description="Integrase catalytic" evidence="2">
    <location>
        <begin position="259"/>
        <end position="488"/>
    </location>
</feature>
<evidence type="ECO:0000313" key="4">
    <source>
        <dbReference type="Proteomes" id="UP001500124"/>
    </source>
</evidence>
<dbReference type="PROSITE" id="PS50994">
    <property type="entry name" value="INTEGRASE"/>
    <property type="match status" value="1"/>
</dbReference>
<gene>
    <name evidence="3" type="ORF">GCM10023336_34830</name>
</gene>
<reference evidence="4" key="1">
    <citation type="journal article" date="2019" name="Int. J. Syst. Evol. Microbiol.">
        <title>The Global Catalogue of Microorganisms (GCM) 10K type strain sequencing project: providing services to taxonomists for standard genome sequencing and annotation.</title>
        <authorList>
            <consortium name="The Broad Institute Genomics Platform"/>
            <consortium name="The Broad Institute Genome Sequencing Center for Infectious Disease"/>
            <person name="Wu L."/>
            <person name="Ma J."/>
        </authorList>
    </citation>
    <scope>NUCLEOTIDE SEQUENCE [LARGE SCALE GENOMIC DNA]</scope>
    <source>
        <strain evidence="4">JCM 18410</strain>
    </source>
</reference>
<evidence type="ECO:0000256" key="1">
    <source>
        <dbReference type="SAM" id="MobiDB-lite"/>
    </source>
</evidence>
<comment type="caution">
    <text evidence="3">The sequence shown here is derived from an EMBL/GenBank/DDBJ whole genome shotgun (WGS) entry which is preliminary data.</text>
</comment>
<organism evidence="3 4">
    <name type="scientific">Streptomyces similanensis</name>
    <dbReference type="NCBI Taxonomy" id="1274988"/>
    <lineage>
        <taxon>Bacteria</taxon>
        <taxon>Bacillati</taxon>
        <taxon>Actinomycetota</taxon>
        <taxon>Actinomycetes</taxon>
        <taxon>Kitasatosporales</taxon>
        <taxon>Streptomycetaceae</taxon>
        <taxon>Streptomyces</taxon>
    </lineage>
</organism>
<protein>
    <recommendedName>
        <fullName evidence="2">Integrase catalytic domain-containing protein</fullName>
    </recommendedName>
</protein>
<accession>A0ABP9KLB3</accession>
<name>A0ABP9KLB3_9ACTN</name>
<keyword evidence="4" id="KW-1185">Reference proteome</keyword>
<dbReference type="InterPro" id="IPR036397">
    <property type="entry name" value="RNaseH_sf"/>
</dbReference>
<dbReference type="EMBL" id="BAABKC010000048">
    <property type="protein sequence ID" value="GAA5059232.1"/>
    <property type="molecule type" value="Genomic_DNA"/>
</dbReference>
<evidence type="ECO:0000259" key="2">
    <source>
        <dbReference type="PROSITE" id="PS50994"/>
    </source>
</evidence>
<sequence length="528" mass="58282">MGSLKRPPALAVGQRVRFEGQVRGGLEVTAQAAVLEDAETPHRVVALIDLFETADFEILFQPERMPLPASGLLETFAPEVMKRALWWEEHILEVLHGLPPDVEPGTPPRPGYGPGTSVTSRQKTKAAELAALGHEIKSGAVGLRRRRYTEDGLVGPARLVDHRSVRKRKEFGDAPDAVVAAMRQAIKEGVETSTRNGSYLIWRTGEILRENGGDPAELPSRRTLYRLLDRLTAGTHTTGSAVTRRSTAHGAAAPFGELTVSAPGEVMQIDSTPLDVMVRLDDGVVGKVELTGMIDVASRTLTAAVLRPTTKSVDASVLLARTVTPELMRPGWIDALKMSRSVLPHRRLLTIDERLEHAAAKPVIVPEMIVCDHGKVFVSHNFRASCRFLEIDFQPTHKGSPFEKGHIKKMLCSVATMFAQFLRGYTGRNTDHRGRHPEEENLWSLPELQELLDEWIVAHWQNRPHEGLRDPDHPGRLFTPNQKYAALVVLPCEVGDAAGGWLPFQRSVSAVVIVVVQPLRERFAAFGF</sequence>
<dbReference type="InterPro" id="IPR001584">
    <property type="entry name" value="Integrase_cat-core"/>
</dbReference>
<dbReference type="SUPFAM" id="SSF53098">
    <property type="entry name" value="Ribonuclease H-like"/>
    <property type="match status" value="1"/>
</dbReference>
<dbReference type="Proteomes" id="UP001500124">
    <property type="component" value="Unassembled WGS sequence"/>
</dbReference>
<evidence type="ECO:0000313" key="3">
    <source>
        <dbReference type="EMBL" id="GAA5059232.1"/>
    </source>
</evidence>
<dbReference type="InterPro" id="IPR012337">
    <property type="entry name" value="RNaseH-like_sf"/>
</dbReference>
<dbReference type="Gene3D" id="3.30.420.10">
    <property type="entry name" value="Ribonuclease H-like superfamily/Ribonuclease H"/>
    <property type="match status" value="1"/>
</dbReference>